<dbReference type="AlphaFoldDB" id="A0A0A9QZU5"/>
<reference evidence="1" key="1">
    <citation type="submission" date="2014-09" db="EMBL/GenBank/DDBJ databases">
        <authorList>
            <person name="Magalhaes I.L.F."/>
            <person name="Oliveira U."/>
            <person name="Santos F.R."/>
            <person name="Vidigal T.H.D.A."/>
            <person name="Brescovit A.D."/>
            <person name="Santos A.J."/>
        </authorList>
    </citation>
    <scope>NUCLEOTIDE SEQUENCE</scope>
    <source>
        <tissue evidence="1">Shoot tissue taken approximately 20 cm above the soil surface</tissue>
    </source>
</reference>
<organism evidence="1">
    <name type="scientific">Arundo donax</name>
    <name type="common">Giant reed</name>
    <name type="synonym">Donax arundinaceus</name>
    <dbReference type="NCBI Taxonomy" id="35708"/>
    <lineage>
        <taxon>Eukaryota</taxon>
        <taxon>Viridiplantae</taxon>
        <taxon>Streptophyta</taxon>
        <taxon>Embryophyta</taxon>
        <taxon>Tracheophyta</taxon>
        <taxon>Spermatophyta</taxon>
        <taxon>Magnoliopsida</taxon>
        <taxon>Liliopsida</taxon>
        <taxon>Poales</taxon>
        <taxon>Poaceae</taxon>
        <taxon>PACMAD clade</taxon>
        <taxon>Arundinoideae</taxon>
        <taxon>Arundineae</taxon>
        <taxon>Arundo</taxon>
    </lineage>
</organism>
<reference evidence="1" key="2">
    <citation type="journal article" date="2015" name="Data Brief">
        <title>Shoot transcriptome of the giant reed, Arundo donax.</title>
        <authorList>
            <person name="Barrero R.A."/>
            <person name="Guerrero F.D."/>
            <person name="Moolhuijzen P."/>
            <person name="Goolsby J.A."/>
            <person name="Tidwell J."/>
            <person name="Bellgard S.E."/>
            <person name="Bellgard M.I."/>
        </authorList>
    </citation>
    <scope>NUCLEOTIDE SEQUENCE</scope>
    <source>
        <tissue evidence="1">Shoot tissue taken approximately 20 cm above the soil surface</tissue>
    </source>
</reference>
<accession>A0A0A9QZU5</accession>
<sequence>METAPVTEHGCHGSLVQPNFSYNHLHDCVCLMHSHQETSPLSVIHRTSSCHQIHLSMGQVANKMCPQLG</sequence>
<evidence type="ECO:0000313" key="1">
    <source>
        <dbReference type="EMBL" id="JAE23202.1"/>
    </source>
</evidence>
<name>A0A0A9QZU5_ARUDO</name>
<protein>
    <submittedName>
        <fullName evidence="1">Uncharacterized protein</fullName>
    </submittedName>
</protein>
<proteinExistence type="predicted"/>
<dbReference type="EMBL" id="GBRH01174694">
    <property type="protein sequence ID" value="JAE23202.1"/>
    <property type="molecule type" value="Transcribed_RNA"/>
</dbReference>